<proteinExistence type="predicted"/>
<reference evidence="2" key="1">
    <citation type="submission" date="2022-06" db="EMBL/GenBank/DDBJ databases">
        <title>Genome sequencing of Brevibacillus sp. BB3-R1.</title>
        <authorList>
            <person name="Heo J."/>
            <person name="Lee D."/>
            <person name="Won M."/>
            <person name="Han B.-H."/>
            <person name="Hong S.-B."/>
            <person name="Kwon S.-W."/>
        </authorList>
    </citation>
    <scope>NUCLEOTIDE SEQUENCE</scope>
    <source>
        <strain evidence="2">BB3-R1</strain>
    </source>
</reference>
<feature type="signal peptide" evidence="1">
    <location>
        <begin position="1"/>
        <end position="30"/>
    </location>
</feature>
<organism evidence="2 3">
    <name type="scientific">Brevibacillus ruminantium</name>
    <dbReference type="NCBI Taxonomy" id="2950604"/>
    <lineage>
        <taxon>Bacteria</taxon>
        <taxon>Bacillati</taxon>
        <taxon>Bacillota</taxon>
        <taxon>Bacilli</taxon>
        <taxon>Bacillales</taxon>
        <taxon>Paenibacillaceae</taxon>
        <taxon>Brevibacillus</taxon>
    </lineage>
</organism>
<evidence type="ECO:0000313" key="3">
    <source>
        <dbReference type="Proteomes" id="UP001056500"/>
    </source>
</evidence>
<dbReference type="Proteomes" id="UP001056500">
    <property type="component" value="Chromosome"/>
</dbReference>
<evidence type="ECO:0000313" key="2">
    <source>
        <dbReference type="EMBL" id="USG65967.1"/>
    </source>
</evidence>
<feature type="chain" id="PRO_5046879611" evidence="1">
    <location>
        <begin position="31"/>
        <end position="194"/>
    </location>
</feature>
<keyword evidence="3" id="KW-1185">Reference proteome</keyword>
<dbReference type="RefSeq" id="WP_251873051.1">
    <property type="nucleotide sequence ID" value="NZ_CP098755.1"/>
</dbReference>
<accession>A0ABY4WFP7</accession>
<keyword evidence="1" id="KW-0732">Signal</keyword>
<gene>
    <name evidence="2" type="ORF">NDK47_01000</name>
</gene>
<name>A0ABY4WFP7_9BACL</name>
<protein>
    <submittedName>
        <fullName evidence="2">Uncharacterized protein</fullName>
    </submittedName>
</protein>
<dbReference type="EMBL" id="CP098755">
    <property type="protein sequence ID" value="USG65967.1"/>
    <property type="molecule type" value="Genomic_DNA"/>
</dbReference>
<sequence length="194" mass="21937">MKKSSFLTSLVLVMSIGFSGLMTQSVSANSAVEVQKAQSQIEHVKVIGIGLNSPWASVTEEWYDPVTGFQRNDKEYIDRETINSETKVYKYEPNESLFKKSMTQYQDEIVWKLVGYDNLGGIQVKKVKSIVEPKGGIYQIAYIDISTGLPIKEETYGSNNEHLKSFIYFFDHVNDPSGEIFKEVEKNTGVSIKK</sequence>
<evidence type="ECO:0000256" key="1">
    <source>
        <dbReference type="SAM" id="SignalP"/>
    </source>
</evidence>